<proteinExistence type="predicted"/>
<dbReference type="EMBL" id="VLKH01000008">
    <property type="protein sequence ID" value="TWH78736.1"/>
    <property type="molecule type" value="Genomic_DNA"/>
</dbReference>
<dbReference type="PANTHER" id="PTHR39185:SF1">
    <property type="entry name" value="SWARMING MOTILITY PROTEIN SWRD"/>
    <property type="match status" value="1"/>
</dbReference>
<comment type="caution">
    <text evidence="1">The sequence shown here is derived from an EMBL/GenBank/DDBJ whole genome shotgun (WGS) entry which is preliminary data.</text>
</comment>
<organism evidence="1 2">
    <name type="scientific">Sedimentibacter saalensis</name>
    <dbReference type="NCBI Taxonomy" id="130788"/>
    <lineage>
        <taxon>Bacteria</taxon>
        <taxon>Bacillati</taxon>
        <taxon>Bacillota</taxon>
        <taxon>Tissierellia</taxon>
        <taxon>Sedimentibacter</taxon>
    </lineage>
</organism>
<dbReference type="PANTHER" id="PTHR39185">
    <property type="entry name" value="SWARMING MOTILITY PROTEIN SWRD"/>
    <property type="match status" value="1"/>
</dbReference>
<reference evidence="1 2" key="1">
    <citation type="submission" date="2019-07" db="EMBL/GenBank/DDBJ databases">
        <title>Genomic Encyclopedia of Type Strains, Phase I: the one thousand microbial genomes (KMG-I) project.</title>
        <authorList>
            <person name="Kyrpides N."/>
        </authorList>
    </citation>
    <scope>NUCLEOTIDE SEQUENCE [LARGE SCALE GENOMIC DNA]</scope>
    <source>
        <strain evidence="1 2">DSM 13558</strain>
    </source>
</reference>
<dbReference type="Proteomes" id="UP000315343">
    <property type="component" value="Unassembled WGS sequence"/>
</dbReference>
<evidence type="ECO:0000313" key="2">
    <source>
        <dbReference type="Proteomes" id="UP000315343"/>
    </source>
</evidence>
<sequence>MVEVLGINGESFILNASLIEKIEFIPETKITLTTGKYYLVKDSKEEIVNKIIKYNQKILKGVTAE</sequence>
<dbReference type="OrthoDB" id="9799862at2"/>
<dbReference type="InterPro" id="IPR009384">
    <property type="entry name" value="SwrD-like"/>
</dbReference>
<gene>
    <name evidence="1" type="ORF">LY60_02764</name>
</gene>
<dbReference type="AlphaFoldDB" id="A0A562J6E1"/>
<keyword evidence="1" id="KW-0282">Flagellum</keyword>
<dbReference type="Pfam" id="PF06289">
    <property type="entry name" value="FlbD"/>
    <property type="match status" value="1"/>
</dbReference>
<name>A0A562J6E1_9FIRM</name>
<keyword evidence="2" id="KW-1185">Reference proteome</keyword>
<accession>A0A562J6E1</accession>
<keyword evidence="1" id="KW-0966">Cell projection</keyword>
<protein>
    <submittedName>
        <fullName evidence="1">Flagellar protein FlbD</fullName>
    </submittedName>
</protein>
<keyword evidence="1" id="KW-0969">Cilium</keyword>
<dbReference type="RefSeq" id="WP_019229726.1">
    <property type="nucleotide sequence ID" value="NZ_DAMBUX010000002.1"/>
</dbReference>
<evidence type="ECO:0000313" key="1">
    <source>
        <dbReference type="EMBL" id="TWH78736.1"/>
    </source>
</evidence>